<dbReference type="OrthoDB" id="7057390at2"/>
<dbReference type="STRING" id="224324.aq_083"/>
<dbReference type="EMBL" id="AE000657">
    <property type="protein sequence ID" value="AAC06454.1"/>
    <property type="molecule type" value="Genomic_DNA"/>
</dbReference>
<reference evidence="2 3" key="1">
    <citation type="journal article" date="1998" name="Nature">
        <title>The complete genome of the hyperthermophilic bacterium Aquifex aeolicus.</title>
        <authorList>
            <person name="Deckert G."/>
            <person name="Warren P.V."/>
            <person name="Gaasterland T."/>
            <person name="Young W.G."/>
            <person name="Lenox A.L."/>
            <person name="Graham D.E."/>
            <person name="Overbeek R."/>
            <person name="Snead M.A."/>
            <person name="Keller M."/>
            <person name="Aujay M."/>
            <person name="Huber R."/>
            <person name="Feldman R.A."/>
            <person name="Short J.M."/>
            <person name="Olson G.J."/>
            <person name="Swanson R.V."/>
        </authorList>
    </citation>
    <scope>NUCLEOTIDE SEQUENCE [LARGE SCALE GENOMIC DNA]</scope>
    <source>
        <strain evidence="2 3">VF5</strain>
    </source>
</reference>
<evidence type="ECO:0000313" key="3">
    <source>
        <dbReference type="Proteomes" id="UP000000798"/>
    </source>
</evidence>
<organism evidence="2 3">
    <name type="scientific">Aquifex aeolicus (strain VF5)</name>
    <dbReference type="NCBI Taxonomy" id="224324"/>
    <lineage>
        <taxon>Bacteria</taxon>
        <taxon>Pseudomonadati</taxon>
        <taxon>Aquificota</taxon>
        <taxon>Aquificia</taxon>
        <taxon>Aquificales</taxon>
        <taxon>Aquificaceae</taxon>
        <taxon>Aquifex</taxon>
    </lineage>
</organism>
<dbReference type="PATRIC" id="fig|224324.8.peg.73"/>
<dbReference type="Pfam" id="PF00563">
    <property type="entry name" value="EAL"/>
    <property type="match status" value="1"/>
</dbReference>
<dbReference type="EnsemblBacteria" id="AAC06454">
    <property type="protein sequence ID" value="AAC06454"/>
    <property type="gene ID" value="aq_083"/>
</dbReference>
<dbReference type="InterPro" id="IPR035919">
    <property type="entry name" value="EAL_sf"/>
</dbReference>
<dbReference type="AlphaFoldDB" id="O66495"/>
<dbReference type="SUPFAM" id="SSF141868">
    <property type="entry name" value="EAL domain-like"/>
    <property type="match status" value="1"/>
</dbReference>
<dbReference type="KEGG" id="aae:aq_083"/>
<dbReference type="eggNOG" id="COG2200">
    <property type="taxonomic scope" value="Bacteria"/>
</dbReference>
<evidence type="ECO:0000259" key="1">
    <source>
        <dbReference type="PROSITE" id="PS50883"/>
    </source>
</evidence>
<proteinExistence type="predicted"/>
<dbReference type="FunCoup" id="O66495">
    <property type="interactions" value="22"/>
</dbReference>
<keyword evidence="3" id="KW-1185">Reference proteome</keyword>
<dbReference type="HOGENOM" id="CLU_000445_70_0_0"/>
<dbReference type="InterPro" id="IPR050706">
    <property type="entry name" value="Cyclic-di-GMP_PDE-like"/>
</dbReference>
<feature type="domain" description="EAL" evidence="1">
    <location>
        <begin position="85"/>
        <end position="330"/>
    </location>
</feature>
<evidence type="ECO:0000313" key="2">
    <source>
        <dbReference type="EMBL" id="AAC06454.1"/>
    </source>
</evidence>
<gene>
    <name evidence="2" type="ordered locus">aq_083</name>
</gene>
<dbReference type="PIR" id="D70308">
    <property type="entry name" value="D70308"/>
</dbReference>
<dbReference type="CDD" id="cd01948">
    <property type="entry name" value="EAL"/>
    <property type="match status" value="1"/>
</dbReference>
<dbReference type="GO" id="GO:0005886">
    <property type="term" value="C:plasma membrane"/>
    <property type="evidence" value="ECO:0000318"/>
    <property type="project" value="GO_Central"/>
</dbReference>
<sequence>MEEILFLFKDEEKAREFEESLHSTGAKTRRTGTAVITAGLKDEEILYLLSEMDENTLKDLKVYQGEVGNDCENIVKAISKAEPVTNLIDKVIYHSLGNIFIDTKTLFHPIVDVKEKRVKAFEALCRPPIKIVDLINMGKSTSEFSENFCRYMALKNARKFLKEDMWLFLNFHPRFLREPLKVFGDFISTLYMHDVSPRQVVVELTEYEELEISAVKSLISFLKSEGVKIALDDVGSGYSGLFYLSELGPDIIKIDMELIRDIHKHSMKKVIVNYLIRLAHENNIKVVSEGVETLEELKTVLYMGTDFVQGFIFSKPLENPNLEELNEKIEKIISQSLT</sequence>
<dbReference type="PROSITE" id="PS50883">
    <property type="entry name" value="EAL"/>
    <property type="match status" value="1"/>
</dbReference>
<dbReference type="InParanoid" id="O66495"/>
<dbReference type="Gene3D" id="3.20.20.450">
    <property type="entry name" value="EAL domain"/>
    <property type="match status" value="1"/>
</dbReference>
<dbReference type="SMART" id="SM00052">
    <property type="entry name" value="EAL"/>
    <property type="match status" value="1"/>
</dbReference>
<dbReference type="InterPro" id="IPR001633">
    <property type="entry name" value="EAL_dom"/>
</dbReference>
<dbReference type="PANTHER" id="PTHR33121:SF71">
    <property type="entry name" value="OXYGEN SENSOR PROTEIN DOSP"/>
    <property type="match status" value="1"/>
</dbReference>
<dbReference type="Proteomes" id="UP000000798">
    <property type="component" value="Chromosome"/>
</dbReference>
<protein>
    <recommendedName>
        <fullName evidence="1">EAL domain-containing protein</fullName>
    </recommendedName>
</protein>
<name>O66495_AQUAE</name>
<dbReference type="GO" id="GO:0071111">
    <property type="term" value="F:cyclic-guanylate-specific phosphodiesterase activity"/>
    <property type="evidence" value="ECO:0000318"/>
    <property type="project" value="GO_Central"/>
</dbReference>
<accession>O66495</accession>
<dbReference type="RefSeq" id="WP_010879993.1">
    <property type="nucleotide sequence ID" value="NC_000918.1"/>
</dbReference>
<dbReference type="PANTHER" id="PTHR33121">
    <property type="entry name" value="CYCLIC DI-GMP PHOSPHODIESTERASE PDEF"/>
    <property type="match status" value="1"/>
</dbReference>